<proteinExistence type="predicted"/>
<dbReference type="SMART" id="SM00185">
    <property type="entry name" value="ARM"/>
    <property type="match status" value="2"/>
</dbReference>
<feature type="chain" id="PRO_5045830657" evidence="3">
    <location>
        <begin position="16"/>
        <end position="240"/>
    </location>
</feature>
<dbReference type="Pfam" id="PF00514">
    <property type="entry name" value="Arm"/>
    <property type="match status" value="1"/>
</dbReference>
<accession>A0ABR2EG64</accession>
<dbReference type="InterPro" id="IPR000225">
    <property type="entry name" value="Armadillo"/>
</dbReference>
<evidence type="ECO:0000256" key="1">
    <source>
        <dbReference type="ARBA" id="ARBA00022737"/>
    </source>
</evidence>
<sequence>MCSFWLSSLLQFVETFISVCIIGLPWLNLDQVLPEVFKKEPQVPFGDCQYQKLTGGIAPLIALACSDIEDVHETAVGALWNLAFYRENALHIVQDGGVKPLIHLCSSSISKMARFMAALALVYIFDRRIDASVPAGPSSSGSSKTLNMDGVGKMALKHVEEFVTSFYDPQTFHTAAASLVPTALAQIAEAIRIQEAGHLRWSGAEINRFLRMLRDPSSILKSCSAFALLQESTYSLYPIY</sequence>
<dbReference type="PANTHER" id="PTHR46976">
    <property type="entry name" value="PROTEIN ARABIDILLO 1"/>
    <property type="match status" value="1"/>
</dbReference>
<keyword evidence="5" id="KW-1185">Reference proteome</keyword>
<dbReference type="Proteomes" id="UP001472677">
    <property type="component" value="Unassembled WGS sequence"/>
</dbReference>
<evidence type="ECO:0000256" key="2">
    <source>
        <dbReference type="PROSITE-ProRule" id="PRU00259"/>
    </source>
</evidence>
<keyword evidence="1" id="KW-0677">Repeat</keyword>
<evidence type="ECO:0000313" key="4">
    <source>
        <dbReference type="EMBL" id="KAK8560254.1"/>
    </source>
</evidence>
<dbReference type="PANTHER" id="PTHR46976:SF2">
    <property type="entry name" value="F-BOX DOMAIN-CONTAINING PROTEIN"/>
    <property type="match status" value="1"/>
</dbReference>
<dbReference type="InterPro" id="IPR011989">
    <property type="entry name" value="ARM-like"/>
</dbReference>
<keyword evidence="3" id="KW-0732">Signal</keyword>
<evidence type="ECO:0000313" key="5">
    <source>
        <dbReference type="Proteomes" id="UP001472677"/>
    </source>
</evidence>
<reference evidence="4 5" key="1">
    <citation type="journal article" date="2024" name="G3 (Bethesda)">
        <title>Genome assembly of Hibiscus sabdariffa L. provides insights into metabolisms of medicinal natural products.</title>
        <authorList>
            <person name="Kim T."/>
        </authorList>
    </citation>
    <scope>NUCLEOTIDE SEQUENCE [LARGE SCALE GENOMIC DNA]</scope>
    <source>
        <strain evidence="4">TK-2024</strain>
        <tissue evidence="4">Old leaves</tissue>
    </source>
</reference>
<dbReference type="Gene3D" id="1.25.10.10">
    <property type="entry name" value="Leucine-rich Repeat Variant"/>
    <property type="match status" value="1"/>
</dbReference>
<dbReference type="PROSITE" id="PS50176">
    <property type="entry name" value="ARM_REPEAT"/>
    <property type="match status" value="1"/>
</dbReference>
<name>A0ABR2EG64_9ROSI</name>
<feature type="signal peptide" evidence="3">
    <location>
        <begin position="1"/>
        <end position="15"/>
    </location>
</feature>
<dbReference type="InterPro" id="IPR016024">
    <property type="entry name" value="ARM-type_fold"/>
</dbReference>
<dbReference type="SUPFAM" id="SSF48371">
    <property type="entry name" value="ARM repeat"/>
    <property type="match status" value="1"/>
</dbReference>
<comment type="caution">
    <text evidence="4">The sequence shown here is derived from an EMBL/GenBank/DDBJ whole genome shotgun (WGS) entry which is preliminary data.</text>
</comment>
<evidence type="ECO:0000256" key="3">
    <source>
        <dbReference type="SAM" id="SignalP"/>
    </source>
</evidence>
<gene>
    <name evidence="4" type="ORF">V6N12_013054</name>
</gene>
<feature type="repeat" description="ARM" evidence="2">
    <location>
        <begin position="55"/>
        <end position="97"/>
    </location>
</feature>
<organism evidence="4 5">
    <name type="scientific">Hibiscus sabdariffa</name>
    <name type="common">roselle</name>
    <dbReference type="NCBI Taxonomy" id="183260"/>
    <lineage>
        <taxon>Eukaryota</taxon>
        <taxon>Viridiplantae</taxon>
        <taxon>Streptophyta</taxon>
        <taxon>Embryophyta</taxon>
        <taxon>Tracheophyta</taxon>
        <taxon>Spermatophyta</taxon>
        <taxon>Magnoliopsida</taxon>
        <taxon>eudicotyledons</taxon>
        <taxon>Gunneridae</taxon>
        <taxon>Pentapetalae</taxon>
        <taxon>rosids</taxon>
        <taxon>malvids</taxon>
        <taxon>Malvales</taxon>
        <taxon>Malvaceae</taxon>
        <taxon>Malvoideae</taxon>
        <taxon>Hibiscus</taxon>
    </lineage>
</organism>
<protein>
    <submittedName>
        <fullName evidence="4">Uncharacterized protein</fullName>
    </submittedName>
</protein>
<dbReference type="EMBL" id="JBBPBM010000014">
    <property type="protein sequence ID" value="KAK8560254.1"/>
    <property type="molecule type" value="Genomic_DNA"/>
</dbReference>